<keyword evidence="2" id="KW-0812">Transmembrane</keyword>
<dbReference type="Pfam" id="PF00106">
    <property type="entry name" value="adh_short"/>
    <property type="match status" value="1"/>
</dbReference>
<dbReference type="Proteomes" id="UP000838412">
    <property type="component" value="Chromosome 19"/>
</dbReference>
<evidence type="ECO:0000313" key="4">
    <source>
        <dbReference type="Proteomes" id="UP000838412"/>
    </source>
</evidence>
<reference evidence="3" key="1">
    <citation type="submission" date="2022-01" db="EMBL/GenBank/DDBJ databases">
        <authorList>
            <person name="Braso-Vives M."/>
        </authorList>
    </citation>
    <scope>NUCLEOTIDE SEQUENCE</scope>
</reference>
<keyword evidence="2" id="KW-1133">Transmembrane helix</keyword>
<keyword evidence="1" id="KW-0560">Oxidoreductase</keyword>
<accession>A0A8K0EFQ7</accession>
<name>A0A8K0EFQ7_BRALA</name>
<dbReference type="InterPro" id="IPR020904">
    <property type="entry name" value="Sc_DH/Rdtase_CS"/>
</dbReference>
<dbReference type="OrthoDB" id="1933717at2759"/>
<proteinExistence type="predicted"/>
<dbReference type="PRINTS" id="PR00081">
    <property type="entry name" value="GDHRDH"/>
</dbReference>
<dbReference type="PANTHER" id="PTHR44404">
    <property type="entry name" value="HYDROXYSTEROID DEHYDROGENASE 1M"/>
    <property type="match status" value="1"/>
</dbReference>
<sequence length="307" mass="34295">MGKLRWILILLLAVLVGYIWYEPTFDPESLRGAKVVVTGCSSGIGEQMAYHYARFGARVLITARREGRLKEVVAKMKDLGAQEAIYVAGDMGEPEDCERTIKTAEEKFGGLDYLVINHASLSTLKKKNKSPFWDGDMDMLHDEVTVNYYSYIRLASLALPLLHKTNGSLVILGSMAGKIASPFSTFYAGTKHALDGFFTSLRQELVMQDINVSITYCVIGLIDTELPAQFRQLFGFLMDIPAAPASDCAMAIIRGGAARQREIYYPWRDAWVATKLRTIVPQFFESLTRGIYPPLLEKSPIFIGEEN</sequence>
<dbReference type="EMBL" id="OV696704">
    <property type="protein sequence ID" value="CAH1251383.1"/>
    <property type="molecule type" value="Genomic_DNA"/>
</dbReference>
<evidence type="ECO:0000256" key="2">
    <source>
        <dbReference type="SAM" id="Phobius"/>
    </source>
</evidence>
<evidence type="ECO:0000256" key="1">
    <source>
        <dbReference type="ARBA" id="ARBA00023002"/>
    </source>
</evidence>
<dbReference type="AlphaFoldDB" id="A0A8K0EFQ7"/>
<dbReference type="SUPFAM" id="SSF51735">
    <property type="entry name" value="NAD(P)-binding Rossmann-fold domains"/>
    <property type="match status" value="1"/>
</dbReference>
<organism evidence="3 4">
    <name type="scientific">Branchiostoma lanceolatum</name>
    <name type="common">Common lancelet</name>
    <name type="synonym">Amphioxus lanceolatum</name>
    <dbReference type="NCBI Taxonomy" id="7740"/>
    <lineage>
        <taxon>Eukaryota</taxon>
        <taxon>Metazoa</taxon>
        <taxon>Chordata</taxon>
        <taxon>Cephalochordata</taxon>
        <taxon>Leptocardii</taxon>
        <taxon>Amphioxiformes</taxon>
        <taxon>Branchiostomatidae</taxon>
        <taxon>Branchiostoma</taxon>
    </lineage>
</organism>
<evidence type="ECO:0000313" key="3">
    <source>
        <dbReference type="EMBL" id="CAH1251383.1"/>
    </source>
</evidence>
<dbReference type="InterPro" id="IPR036291">
    <property type="entry name" value="NAD(P)-bd_dom_sf"/>
</dbReference>
<keyword evidence="2" id="KW-0472">Membrane</keyword>
<dbReference type="PROSITE" id="PS00061">
    <property type="entry name" value="ADH_SHORT"/>
    <property type="match status" value="1"/>
</dbReference>
<dbReference type="Gene3D" id="3.40.50.720">
    <property type="entry name" value="NAD(P)-binding Rossmann-like Domain"/>
    <property type="match status" value="1"/>
</dbReference>
<dbReference type="InterPro" id="IPR002347">
    <property type="entry name" value="SDR_fam"/>
</dbReference>
<dbReference type="PANTHER" id="PTHR44404:SF1">
    <property type="entry name" value="HYDROXYSTEROID 11-BETA-DEHYDROGENASE 1-LIKE PROTEIN"/>
    <property type="match status" value="1"/>
</dbReference>
<feature type="transmembrane region" description="Helical" evidence="2">
    <location>
        <begin position="6"/>
        <end position="21"/>
    </location>
</feature>
<keyword evidence="4" id="KW-1185">Reference proteome</keyword>
<protein>
    <submittedName>
        <fullName evidence="3">HSD11B1L protein</fullName>
    </submittedName>
</protein>
<gene>
    <name evidence="3" type="primary">HSD11B1L</name>
    <name evidence="3" type="ORF">BLAG_LOCUS11802</name>
</gene>
<dbReference type="GO" id="GO:0016491">
    <property type="term" value="F:oxidoreductase activity"/>
    <property type="evidence" value="ECO:0007669"/>
    <property type="project" value="UniProtKB-KW"/>
</dbReference>